<dbReference type="InterPro" id="IPR051910">
    <property type="entry name" value="ComF/GntX_DNA_util-trans"/>
</dbReference>
<protein>
    <submittedName>
        <fullName evidence="3">Competence protein ComF</fullName>
    </submittedName>
</protein>
<comment type="similarity">
    <text evidence="1">Belongs to the ComF/GntX family.</text>
</comment>
<feature type="domain" description="Phosphoribosyltransferase" evidence="2">
    <location>
        <begin position="144"/>
        <end position="231"/>
    </location>
</feature>
<proteinExistence type="inferred from homology"/>
<evidence type="ECO:0000313" key="4">
    <source>
        <dbReference type="Proteomes" id="UP000054618"/>
    </source>
</evidence>
<evidence type="ECO:0000313" key="3">
    <source>
        <dbReference type="EMBL" id="KTD50313.1"/>
    </source>
</evidence>
<dbReference type="Pfam" id="PF00156">
    <property type="entry name" value="Pribosyltran"/>
    <property type="match status" value="1"/>
</dbReference>
<name>A0A0W0Y0A2_9GAMM</name>
<dbReference type="InterPro" id="IPR000836">
    <property type="entry name" value="PRTase_dom"/>
</dbReference>
<evidence type="ECO:0000259" key="2">
    <source>
        <dbReference type="Pfam" id="PF00156"/>
    </source>
</evidence>
<dbReference type="PANTHER" id="PTHR47505">
    <property type="entry name" value="DNA UTILIZATION PROTEIN YHGH"/>
    <property type="match status" value="1"/>
</dbReference>
<dbReference type="PANTHER" id="PTHR47505:SF1">
    <property type="entry name" value="DNA UTILIZATION PROTEIN YHGH"/>
    <property type="match status" value="1"/>
</dbReference>
<dbReference type="Proteomes" id="UP000054618">
    <property type="component" value="Unassembled WGS sequence"/>
</dbReference>
<comment type="caution">
    <text evidence="3">The sequence shown here is derived from an EMBL/GenBank/DDBJ whole genome shotgun (WGS) entry which is preliminary data.</text>
</comment>
<organism evidence="3 4">
    <name type="scientific">Legionella quinlivanii</name>
    <dbReference type="NCBI Taxonomy" id="45073"/>
    <lineage>
        <taxon>Bacteria</taxon>
        <taxon>Pseudomonadati</taxon>
        <taxon>Pseudomonadota</taxon>
        <taxon>Gammaproteobacteria</taxon>
        <taxon>Legionellales</taxon>
        <taxon>Legionellaceae</taxon>
        <taxon>Legionella</taxon>
    </lineage>
</organism>
<dbReference type="InterPro" id="IPR029057">
    <property type="entry name" value="PRTase-like"/>
</dbReference>
<dbReference type="STRING" id="45073.Lqui_1638"/>
<dbReference type="CDD" id="cd06223">
    <property type="entry name" value="PRTases_typeI"/>
    <property type="match status" value="1"/>
</dbReference>
<dbReference type="SUPFAM" id="SSF53271">
    <property type="entry name" value="PRTase-like"/>
    <property type="match status" value="1"/>
</dbReference>
<reference evidence="3 4" key="1">
    <citation type="submission" date="2015-11" db="EMBL/GenBank/DDBJ databases">
        <title>Genomic analysis of 38 Legionella species identifies large and diverse effector repertoires.</title>
        <authorList>
            <person name="Burstein D."/>
            <person name="Amaro F."/>
            <person name="Zusman T."/>
            <person name="Lifshitz Z."/>
            <person name="Cohen O."/>
            <person name="Gilbert J.A."/>
            <person name="Pupko T."/>
            <person name="Shuman H.A."/>
            <person name="Segal G."/>
        </authorList>
    </citation>
    <scope>NUCLEOTIDE SEQUENCE [LARGE SCALE GENOMIC DNA]</scope>
    <source>
        <strain evidence="3 4">CDC#1442-AUS-E</strain>
    </source>
</reference>
<dbReference type="EMBL" id="LNYS01000008">
    <property type="protein sequence ID" value="KTD50313.1"/>
    <property type="molecule type" value="Genomic_DNA"/>
</dbReference>
<accession>A0A0W0Y0A2</accession>
<dbReference type="Gene3D" id="3.40.50.2020">
    <property type="match status" value="1"/>
</dbReference>
<gene>
    <name evidence="3" type="primary">comF</name>
    <name evidence="3" type="ORF">Lqui_1638</name>
</gene>
<keyword evidence="4" id="KW-1185">Reference proteome</keyword>
<dbReference type="PATRIC" id="fig|45073.5.peg.1730"/>
<evidence type="ECO:0000256" key="1">
    <source>
        <dbReference type="ARBA" id="ARBA00008007"/>
    </source>
</evidence>
<sequence length="237" mass="27197">MDSLDNRSFCWKNIFNRLKLPAVCKLCSQYHTGSQAICPFCMSLFKKIETACCICRMPIGEQFDLCGACIKKKPQFNRVFTAYRYEEPLRGLIHEFKYREGLYLLPVLLKLLLDALPLSLEKPDCILPVPLYFKKLRQRGFNQAALLARGVARHLEVPYDFISCQKIKNTSPQAQLNRKQRRSNLFNSFSVREIPYSHIILVDDLLTTGSTVNELSALLKRQGVKKIDVLCCARTIG</sequence>
<dbReference type="AlphaFoldDB" id="A0A0W0Y0A2"/>